<protein>
    <submittedName>
        <fullName evidence="2">Uncharacterized protein</fullName>
    </submittedName>
</protein>
<gene>
    <name evidence="2" type="ORF">LR48_Vigan630s001800</name>
</gene>
<evidence type="ECO:0000313" key="2">
    <source>
        <dbReference type="EMBL" id="KOM29059.1"/>
    </source>
</evidence>
<name>A0A0L9TG34_PHAAN</name>
<dbReference type="Proteomes" id="UP000053144">
    <property type="component" value="Unassembled WGS sequence"/>
</dbReference>
<dbReference type="EMBL" id="KQ258465">
    <property type="protein sequence ID" value="KOM29059.1"/>
    <property type="molecule type" value="Genomic_DNA"/>
</dbReference>
<evidence type="ECO:0000256" key="1">
    <source>
        <dbReference type="SAM" id="MobiDB-lite"/>
    </source>
</evidence>
<feature type="region of interest" description="Disordered" evidence="1">
    <location>
        <begin position="33"/>
        <end position="77"/>
    </location>
</feature>
<feature type="compositionally biased region" description="Basic and acidic residues" evidence="1">
    <location>
        <begin position="68"/>
        <end position="77"/>
    </location>
</feature>
<feature type="compositionally biased region" description="Polar residues" evidence="1">
    <location>
        <begin position="58"/>
        <end position="67"/>
    </location>
</feature>
<dbReference type="Gramene" id="KOM29059">
    <property type="protein sequence ID" value="KOM29059"/>
    <property type="gene ID" value="LR48_Vigan630s001800"/>
</dbReference>
<reference evidence="3" key="1">
    <citation type="journal article" date="2015" name="Proc. Natl. Acad. Sci. U.S.A.">
        <title>Genome sequencing of adzuki bean (Vigna angularis) provides insight into high starch and low fat accumulation and domestication.</title>
        <authorList>
            <person name="Yang K."/>
            <person name="Tian Z."/>
            <person name="Chen C."/>
            <person name="Luo L."/>
            <person name="Zhao B."/>
            <person name="Wang Z."/>
            <person name="Yu L."/>
            <person name="Li Y."/>
            <person name="Sun Y."/>
            <person name="Li W."/>
            <person name="Chen Y."/>
            <person name="Li Y."/>
            <person name="Zhang Y."/>
            <person name="Ai D."/>
            <person name="Zhao J."/>
            <person name="Shang C."/>
            <person name="Ma Y."/>
            <person name="Wu B."/>
            <person name="Wang M."/>
            <person name="Gao L."/>
            <person name="Sun D."/>
            <person name="Zhang P."/>
            <person name="Guo F."/>
            <person name="Wang W."/>
            <person name="Li Y."/>
            <person name="Wang J."/>
            <person name="Varshney R.K."/>
            <person name="Wang J."/>
            <person name="Ling H.Q."/>
            <person name="Wan P."/>
        </authorList>
    </citation>
    <scope>NUCLEOTIDE SEQUENCE</scope>
    <source>
        <strain evidence="3">cv. Jingnong 6</strain>
    </source>
</reference>
<organism evidence="2 3">
    <name type="scientific">Phaseolus angularis</name>
    <name type="common">Azuki bean</name>
    <name type="synonym">Vigna angularis</name>
    <dbReference type="NCBI Taxonomy" id="3914"/>
    <lineage>
        <taxon>Eukaryota</taxon>
        <taxon>Viridiplantae</taxon>
        <taxon>Streptophyta</taxon>
        <taxon>Embryophyta</taxon>
        <taxon>Tracheophyta</taxon>
        <taxon>Spermatophyta</taxon>
        <taxon>Magnoliopsida</taxon>
        <taxon>eudicotyledons</taxon>
        <taxon>Gunneridae</taxon>
        <taxon>Pentapetalae</taxon>
        <taxon>rosids</taxon>
        <taxon>fabids</taxon>
        <taxon>Fabales</taxon>
        <taxon>Fabaceae</taxon>
        <taxon>Papilionoideae</taxon>
        <taxon>50 kb inversion clade</taxon>
        <taxon>NPAAA clade</taxon>
        <taxon>indigoferoid/millettioid clade</taxon>
        <taxon>Phaseoleae</taxon>
        <taxon>Vigna</taxon>
    </lineage>
</organism>
<accession>A0A0L9TG34</accession>
<proteinExistence type="predicted"/>
<dbReference type="AlphaFoldDB" id="A0A0L9TG34"/>
<sequence length="77" mass="8539">MKASMPQAAVIAFIYRTIEIATVSNLVAAAAKRNTPPLGASSSRRKQHRSNLHREFPSSRNTISSEQMHLRYDAEAV</sequence>
<evidence type="ECO:0000313" key="3">
    <source>
        <dbReference type="Proteomes" id="UP000053144"/>
    </source>
</evidence>